<keyword evidence="6" id="KW-0808">Transferase</keyword>
<dbReference type="Gene3D" id="2.40.340.10">
    <property type="entry name" value="MoeA, C-terminal, domain IV"/>
    <property type="match status" value="1"/>
</dbReference>
<dbReference type="InterPro" id="IPR036135">
    <property type="entry name" value="MoeA_linker/N_sf"/>
</dbReference>
<dbReference type="CDD" id="cd00887">
    <property type="entry name" value="MoeA"/>
    <property type="match status" value="1"/>
</dbReference>
<dbReference type="InterPro" id="IPR008284">
    <property type="entry name" value="MoCF_biosynth_CS"/>
</dbReference>
<evidence type="ECO:0000256" key="6">
    <source>
        <dbReference type="RuleBase" id="RU365090"/>
    </source>
</evidence>
<evidence type="ECO:0000313" key="8">
    <source>
        <dbReference type="EMBL" id="MBK1669134.1"/>
    </source>
</evidence>
<dbReference type="EMBL" id="NRRL01000039">
    <property type="protein sequence ID" value="MBK1669134.1"/>
    <property type="molecule type" value="Genomic_DNA"/>
</dbReference>
<evidence type="ECO:0000256" key="5">
    <source>
        <dbReference type="ARBA" id="ARBA00047317"/>
    </source>
</evidence>
<dbReference type="SUPFAM" id="SSF63867">
    <property type="entry name" value="MoeA C-terminal domain-like"/>
    <property type="match status" value="1"/>
</dbReference>
<dbReference type="InterPro" id="IPR038987">
    <property type="entry name" value="MoeA-like"/>
</dbReference>
<comment type="cofactor">
    <cofactor evidence="6">
        <name>Mg(2+)</name>
        <dbReference type="ChEBI" id="CHEBI:18420"/>
    </cofactor>
</comment>
<comment type="similarity">
    <text evidence="3 6">Belongs to the MoeA family.</text>
</comment>
<dbReference type="PANTHER" id="PTHR10192:SF5">
    <property type="entry name" value="GEPHYRIN"/>
    <property type="match status" value="1"/>
</dbReference>
<evidence type="ECO:0000313" key="9">
    <source>
        <dbReference type="Proteomes" id="UP001296873"/>
    </source>
</evidence>
<organism evidence="8 9">
    <name type="scientific">Rhodovibrio sodomensis</name>
    <dbReference type="NCBI Taxonomy" id="1088"/>
    <lineage>
        <taxon>Bacteria</taxon>
        <taxon>Pseudomonadati</taxon>
        <taxon>Pseudomonadota</taxon>
        <taxon>Alphaproteobacteria</taxon>
        <taxon>Rhodospirillales</taxon>
        <taxon>Rhodovibrionaceae</taxon>
        <taxon>Rhodovibrio</taxon>
    </lineage>
</organism>
<keyword evidence="9" id="KW-1185">Reference proteome</keyword>
<proteinExistence type="inferred from homology"/>
<reference evidence="8 9" key="1">
    <citation type="journal article" date="2020" name="Microorganisms">
        <title>Osmotic Adaptation and Compatible Solute Biosynthesis of Phototrophic Bacteria as Revealed from Genome Analyses.</title>
        <authorList>
            <person name="Imhoff J.F."/>
            <person name="Rahn T."/>
            <person name="Kunzel S."/>
            <person name="Keller A."/>
            <person name="Neulinger S.C."/>
        </authorList>
    </citation>
    <scope>NUCLEOTIDE SEQUENCE [LARGE SCALE GENOMIC DNA]</scope>
    <source>
        <strain evidence="8 9">DSM 9895</strain>
    </source>
</reference>
<gene>
    <name evidence="8" type="ORF">CKO28_13930</name>
</gene>
<dbReference type="SUPFAM" id="SSF63882">
    <property type="entry name" value="MoeA N-terminal region -like"/>
    <property type="match status" value="1"/>
</dbReference>
<comment type="catalytic activity">
    <reaction evidence="5">
        <text>adenylyl-molybdopterin + molybdate = Mo-molybdopterin + AMP + H(+)</text>
        <dbReference type="Rhea" id="RHEA:35047"/>
        <dbReference type="ChEBI" id="CHEBI:15378"/>
        <dbReference type="ChEBI" id="CHEBI:36264"/>
        <dbReference type="ChEBI" id="CHEBI:62727"/>
        <dbReference type="ChEBI" id="CHEBI:71302"/>
        <dbReference type="ChEBI" id="CHEBI:456215"/>
        <dbReference type="EC" id="2.10.1.1"/>
    </reaction>
</comment>
<dbReference type="Gene3D" id="3.90.105.10">
    <property type="entry name" value="Molybdopterin biosynthesis moea protein, domain 2"/>
    <property type="match status" value="1"/>
</dbReference>
<dbReference type="RefSeq" id="WP_200341461.1">
    <property type="nucleotide sequence ID" value="NZ_NRRL01000039.1"/>
</dbReference>
<dbReference type="Proteomes" id="UP001296873">
    <property type="component" value="Unassembled WGS sequence"/>
</dbReference>
<dbReference type="Gene3D" id="2.170.190.11">
    <property type="entry name" value="Molybdopterin biosynthesis moea protein, domain 3"/>
    <property type="match status" value="1"/>
</dbReference>
<dbReference type="SMART" id="SM00852">
    <property type="entry name" value="MoCF_biosynth"/>
    <property type="match status" value="1"/>
</dbReference>
<keyword evidence="4 6" id="KW-0501">Molybdenum cofactor biosynthesis</keyword>
<dbReference type="Gene3D" id="3.40.980.10">
    <property type="entry name" value="MoaB/Mog-like domain"/>
    <property type="match status" value="1"/>
</dbReference>
<dbReference type="NCBIfam" id="NF045515">
    <property type="entry name" value="Glp_gephyrin"/>
    <property type="match status" value="1"/>
</dbReference>
<dbReference type="InterPro" id="IPR036425">
    <property type="entry name" value="MoaB/Mog-like_dom_sf"/>
</dbReference>
<name>A0ABS1DFW7_9PROT</name>
<evidence type="ECO:0000256" key="4">
    <source>
        <dbReference type="ARBA" id="ARBA00023150"/>
    </source>
</evidence>
<comment type="function">
    <text evidence="1 6">Catalyzes the insertion of molybdate into adenylated molybdopterin with the concomitant release of AMP.</text>
</comment>
<dbReference type="Pfam" id="PF03454">
    <property type="entry name" value="MoeA_C"/>
    <property type="match status" value="1"/>
</dbReference>
<feature type="domain" description="MoaB/Mog" evidence="7">
    <location>
        <begin position="175"/>
        <end position="312"/>
    </location>
</feature>
<dbReference type="EC" id="2.10.1.1" evidence="6"/>
<protein>
    <recommendedName>
        <fullName evidence="6">Molybdopterin molybdenumtransferase</fullName>
        <ecNumber evidence="6">2.10.1.1</ecNumber>
    </recommendedName>
</protein>
<dbReference type="InterPro" id="IPR001453">
    <property type="entry name" value="MoaB/Mog_dom"/>
</dbReference>
<evidence type="ECO:0000256" key="3">
    <source>
        <dbReference type="ARBA" id="ARBA00010763"/>
    </source>
</evidence>
<dbReference type="InterPro" id="IPR005110">
    <property type="entry name" value="MoeA_linker/N"/>
</dbReference>
<comment type="pathway">
    <text evidence="2 6">Cofactor biosynthesis; molybdopterin biosynthesis.</text>
</comment>
<dbReference type="Pfam" id="PF03453">
    <property type="entry name" value="MoeA_N"/>
    <property type="match status" value="1"/>
</dbReference>
<dbReference type="SUPFAM" id="SSF53218">
    <property type="entry name" value="Molybdenum cofactor biosynthesis proteins"/>
    <property type="match status" value="1"/>
</dbReference>
<keyword evidence="6" id="KW-0479">Metal-binding</keyword>
<dbReference type="InterPro" id="IPR005111">
    <property type="entry name" value="MoeA_C_domain_IV"/>
</dbReference>
<dbReference type="PANTHER" id="PTHR10192">
    <property type="entry name" value="MOLYBDOPTERIN BIOSYNTHESIS PROTEIN"/>
    <property type="match status" value="1"/>
</dbReference>
<dbReference type="InterPro" id="IPR036688">
    <property type="entry name" value="MoeA_C_domain_IV_sf"/>
</dbReference>
<comment type="caution">
    <text evidence="8">The sequence shown here is derived from an EMBL/GenBank/DDBJ whole genome shotgun (WGS) entry which is preliminary data.</text>
</comment>
<dbReference type="Pfam" id="PF00994">
    <property type="entry name" value="MoCF_biosynth"/>
    <property type="match status" value="1"/>
</dbReference>
<dbReference type="NCBIfam" id="TIGR00177">
    <property type="entry name" value="molyb_syn"/>
    <property type="match status" value="1"/>
</dbReference>
<keyword evidence="6" id="KW-0500">Molybdenum</keyword>
<evidence type="ECO:0000256" key="1">
    <source>
        <dbReference type="ARBA" id="ARBA00002901"/>
    </source>
</evidence>
<keyword evidence="6" id="KW-0460">Magnesium</keyword>
<evidence type="ECO:0000259" key="7">
    <source>
        <dbReference type="SMART" id="SM00852"/>
    </source>
</evidence>
<evidence type="ECO:0000256" key="2">
    <source>
        <dbReference type="ARBA" id="ARBA00005046"/>
    </source>
</evidence>
<dbReference type="PROSITE" id="PS01079">
    <property type="entry name" value="MOCF_BIOSYNTHESIS_2"/>
    <property type="match status" value="1"/>
</dbReference>
<sequence>MLTVEDARAQILAAFEPLPAEVVSVDRAFGRVLAQDVTARVTQPPRDVSAMDGYAVRAADLARAPVTLQIVGEIPAGGDFDRRLPPGAAVRIFTGAPLPDGADTIVIQENAARDGDRVTVEQAEPAGRWVRPAGLDFQAGSVGLAAGRRLSARDVGLAAAMNRPWLSVRRKPRVAVLSTGNEVVLPGEELGPSQIVSSNGYGLSAFVEACGGAPLHLGVAPDTKAGLREVLEGALHADLLLTSGGVSVGEHDLVQAVLRDLGADLGFWKIAMRPGKPLMLADLRGTAVLGLPGNPVSGMVCSTLFVRPAIDRMLGRDAPAEPRLPALAGRDLGDNGPRQDYMRCTLTLDGDGNRIATPFDRQDSSMLSRLAQADGLLVRAPHAPALPAGGAVEVVPFDAGV</sequence>
<accession>A0ABS1DFW7</accession>